<protein>
    <recommendedName>
        <fullName evidence="3">DUF1488 domain-containing protein</fullName>
    </recommendedName>
</protein>
<evidence type="ECO:0000313" key="1">
    <source>
        <dbReference type="EMBL" id="ANB77567.1"/>
    </source>
</evidence>
<sequence length="92" mass="10677">MSVYVDEGFRPCVTECATVAFRVCFDERVQIFEVSAEALMTYCGAASKRRRDLLIAFENAQLEILKVVVCKWPFKQIEPVRLGLDEFRMVRH</sequence>
<dbReference type="EMBL" id="CP014579">
    <property type="protein sequence ID" value="ANB77567.1"/>
    <property type="molecule type" value="Genomic_DNA"/>
</dbReference>
<name>A0A167WLZ7_9BURK</name>
<organism evidence="1 2">
    <name type="scientific">Paraburkholderia phytofirmans OLGA172</name>
    <dbReference type="NCBI Taxonomy" id="1417228"/>
    <lineage>
        <taxon>Bacteria</taxon>
        <taxon>Pseudomonadati</taxon>
        <taxon>Pseudomonadota</taxon>
        <taxon>Betaproteobacteria</taxon>
        <taxon>Burkholderiales</taxon>
        <taxon>Burkholderiaceae</taxon>
        <taxon>Paraburkholderia</taxon>
    </lineage>
</organism>
<dbReference type="KEGG" id="buz:AYM40_28755"/>
<evidence type="ECO:0008006" key="3">
    <source>
        <dbReference type="Google" id="ProtNLM"/>
    </source>
</evidence>
<gene>
    <name evidence="1" type="ORF">AYM40_28755</name>
</gene>
<dbReference type="OrthoDB" id="9098792at2"/>
<evidence type="ECO:0000313" key="2">
    <source>
        <dbReference type="Proteomes" id="UP000076852"/>
    </source>
</evidence>
<dbReference type="AlphaFoldDB" id="A0A167WLZ7"/>
<reference evidence="1 2" key="1">
    <citation type="journal article" date="2016" name="Gene">
        <title>PacBio SMRT assembly of a complex multi-replicon genome reveals chlorocatechol degradative operon in a region of genome plasticity.</title>
        <authorList>
            <person name="Ricker N."/>
            <person name="Shen S.Y."/>
            <person name="Goordial J."/>
            <person name="Jin S."/>
            <person name="Fulthorpe R.R."/>
        </authorList>
    </citation>
    <scope>NUCLEOTIDE SEQUENCE [LARGE SCALE GENOMIC DNA]</scope>
    <source>
        <strain evidence="1 2">OLGA172</strain>
    </source>
</reference>
<dbReference type="Proteomes" id="UP000076852">
    <property type="component" value="Chromosome 2"/>
</dbReference>
<proteinExistence type="predicted"/>
<dbReference type="RefSeq" id="WP_063500775.1">
    <property type="nucleotide sequence ID" value="NZ_CP014579.1"/>
</dbReference>
<accession>A0A167WLZ7</accession>
<keyword evidence="2" id="KW-1185">Reference proteome</keyword>